<dbReference type="InterPro" id="IPR002401">
    <property type="entry name" value="Cyt_P450_E_grp-I"/>
</dbReference>
<keyword evidence="4 6" id="KW-0479">Metal-binding</keyword>
<accession>A0A2K1QZC4</accession>
<evidence type="ECO:0000256" key="1">
    <source>
        <dbReference type="ARBA" id="ARBA00001971"/>
    </source>
</evidence>
<gene>
    <name evidence="9" type="ORF">CAC42_5800</name>
</gene>
<dbReference type="AlphaFoldDB" id="A0A2K1QZC4"/>
<evidence type="ECO:0000256" key="4">
    <source>
        <dbReference type="ARBA" id="ARBA00022723"/>
    </source>
</evidence>
<keyword evidence="3 6" id="KW-0349">Heme</keyword>
<dbReference type="GO" id="GO:0020037">
    <property type="term" value="F:heme binding"/>
    <property type="evidence" value="ECO:0007669"/>
    <property type="project" value="InterPro"/>
</dbReference>
<keyword evidence="8" id="KW-1133">Transmembrane helix</keyword>
<dbReference type="GO" id="GO:0004497">
    <property type="term" value="F:monooxygenase activity"/>
    <property type="evidence" value="ECO:0007669"/>
    <property type="project" value="UniProtKB-KW"/>
</dbReference>
<comment type="cofactor">
    <cofactor evidence="1 6">
        <name>heme</name>
        <dbReference type="ChEBI" id="CHEBI:30413"/>
    </cofactor>
</comment>
<dbReference type="InterPro" id="IPR036396">
    <property type="entry name" value="Cyt_P450_sf"/>
</dbReference>
<dbReference type="InParanoid" id="A0A2K1QZC4"/>
<keyword evidence="7" id="KW-0503">Monooxygenase</keyword>
<comment type="caution">
    <text evidence="9">The sequence shown here is derived from an EMBL/GenBank/DDBJ whole genome shotgun (WGS) entry which is preliminary data.</text>
</comment>
<dbReference type="SUPFAM" id="SSF48264">
    <property type="entry name" value="Cytochrome P450"/>
    <property type="match status" value="1"/>
</dbReference>
<evidence type="ECO:0000256" key="5">
    <source>
        <dbReference type="ARBA" id="ARBA00023004"/>
    </source>
</evidence>
<dbReference type="GO" id="GO:0016705">
    <property type="term" value="F:oxidoreductase activity, acting on paired donors, with incorporation or reduction of molecular oxygen"/>
    <property type="evidence" value="ECO:0007669"/>
    <property type="project" value="InterPro"/>
</dbReference>
<evidence type="ECO:0000256" key="2">
    <source>
        <dbReference type="ARBA" id="ARBA00010617"/>
    </source>
</evidence>
<dbReference type="CDD" id="cd11058">
    <property type="entry name" value="CYP60B-like"/>
    <property type="match status" value="1"/>
</dbReference>
<dbReference type="PANTHER" id="PTHR24305:SF210">
    <property type="entry name" value="CYTOCHROME P450 MONOOXYGENASE ASQL-RELATED"/>
    <property type="match status" value="1"/>
</dbReference>
<dbReference type="OrthoDB" id="1470350at2759"/>
<dbReference type="PRINTS" id="PR00463">
    <property type="entry name" value="EP450I"/>
</dbReference>
<evidence type="ECO:0000256" key="3">
    <source>
        <dbReference type="ARBA" id="ARBA00022617"/>
    </source>
</evidence>
<keyword evidence="10" id="KW-1185">Reference proteome</keyword>
<evidence type="ECO:0000313" key="10">
    <source>
        <dbReference type="Proteomes" id="UP000243797"/>
    </source>
</evidence>
<dbReference type="Gene3D" id="1.10.630.10">
    <property type="entry name" value="Cytochrome P450"/>
    <property type="match status" value="1"/>
</dbReference>
<proteinExistence type="inferred from homology"/>
<evidence type="ECO:0000256" key="6">
    <source>
        <dbReference type="PIRSR" id="PIRSR602401-1"/>
    </source>
</evidence>
<keyword evidence="8" id="KW-0472">Membrane</keyword>
<dbReference type="STRING" id="2082308.A0A2K1QZC4"/>
<dbReference type="PRINTS" id="PR00385">
    <property type="entry name" value="P450"/>
</dbReference>
<dbReference type="PROSITE" id="PS00086">
    <property type="entry name" value="CYTOCHROME_P450"/>
    <property type="match status" value="1"/>
</dbReference>
<name>A0A2K1QZC4_9PEZI</name>
<dbReference type="InterPro" id="IPR001128">
    <property type="entry name" value="Cyt_P450"/>
</dbReference>
<dbReference type="Proteomes" id="UP000243797">
    <property type="component" value="Unassembled WGS sequence"/>
</dbReference>
<protein>
    <submittedName>
        <fullName evidence="9">Isotrichodermin C-15 hydroxylase</fullName>
    </submittedName>
</protein>
<feature type="transmembrane region" description="Helical" evidence="8">
    <location>
        <begin position="12"/>
        <end position="31"/>
    </location>
</feature>
<keyword evidence="7" id="KW-0560">Oxidoreductase</keyword>
<sequence>MAANVDRTNLVWVAVGFAFSLGLVQITILLYRAYFGPLSKFPGPRLDAFTPLVALNHKINGIDPQEKRKLHDTYGHVVRFGPNELSFNTSAAWRDIYGHRIGGKASLQKDKRFYGEPLTGSHSIIDADDENHARMRRILSHSFSDKALKSQEPVFKQWTRLLITKLTEHATKHPDESTDMVKRWNCATFDIMGDLTFAESLGMLEGGVYSPWVKTIYDNVKIGTQLRCLCAIPGIGSVLQSILQAIPSARQAQYDHINYAVERVHRRMAKSEHELAHPDLWTEVIKRGEKLDLTMGEMESNGNLFMIAGTETTATLLSGLSFYLLKNPDKMAALVHEIRTSFRTIDDITIEELQRMPYLNACVEEGLRIYPPVPIGLPRIVPPQGMTIDGVFVPGGTSVSVSQWSTYRSESNFVLPEEFHPERWLPNDRRFAKDDKASFQPFSTGPRNCIGKNLAYHETRLLLASVLHHFDLELDPKSKDWHDDQLIYNLWEKVPLWVKLRPVKA</sequence>
<reference evidence="9 10" key="1">
    <citation type="submission" date="2017-06" db="EMBL/GenBank/DDBJ databases">
        <title>Draft genome sequence of a variant of Elsinoe murrayae.</title>
        <authorList>
            <person name="Cheng Q."/>
        </authorList>
    </citation>
    <scope>NUCLEOTIDE SEQUENCE [LARGE SCALE GENOMIC DNA]</scope>
    <source>
        <strain evidence="9 10">CQ-2017a</strain>
    </source>
</reference>
<feature type="binding site" description="axial binding residue" evidence="6">
    <location>
        <position position="449"/>
    </location>
    <ligand>
        <name>heme</name>
        <dbReference type="ChEBI" id="CHEBI:30413"/>
    </ligand>
    <ligandPart>
        <name>Fe</name>
        <dbReference type="ChEBI" id="CHEBI:18248"/>
    </ligandPart>
</feature>
<dbReference type="PANTHER" id="PTHR24305">
    <property type="entry name" value="CYTOCHROME P450"/>
    <property type="match status" value="1"/>
</dbReference>
<dbReference type="InterPro" id="IPR017972">
    <property type="entry name" value="Cyt_P450_CS"/>
</dbReference>
<keyword evidence="5 6" id="KW-0408">Iron</keyword>
<evidence type="ECO:0000313" key="9">
    <source>
        <dbReference type="EMBL" id="PNS20350.1"/>
    </source>
</evidence>
<evidence type="ECO:0000256" key="8">
    <source>
        <dbReference type="SAM" id="Phobius"/>
    </source>
</evidence>
<evidence type="ECO:0000256" key="7">
    <source>
        <dbReference type="RuleBase" id="RU000461"/>
    </source>
</evidence>
<dbReference type="Pfam" id="PF00067">
    <property type="entry name" value="p450"/>
    <property type="match status" value="1"/>
</dbReference>
<dbReference type="InterPro" id="IPR050121">
    <property type="entry name" value="Cytochrome_P450_monoxygenase"/>
</dbReference>
<organism evidence="9 10">
    <name type="scientific">Sphaceloma murrayae</name>
    <dbReference type="NCBI Taxonomy" id="2082308"/>
    <lineage>
        <taxon>Eukaryota</taxon>
        <taxon>Fungi</taxon>
        <taxon>Dikarya</taxon>
        <taxon>Ascomycota</taxon>
        <taxon>Pezizomycotina</taxon>
        <taxon>Dothideomycetes</taxon>
        <taxon>Dothideomycetidae</taxon>
        <taxon>Myriangiales</taxon>
        <taxon>Elsinoaceae</taxon>
        <taxon>Sphaceloma</taxon>
    </lineage>
</organism>
<dbReference type="EMBL" id="NKHZ01000025">
    <property type="protein sequence ID" value="PNS20350.1"/>
    <property type="molecule type" value="Genomic_DNA"/>
</dbReference>
<keyword evidence="8" id="KW-0812">Transmembrane</keyword>
<dbReference type="GO" id="GO:0005506">
    <property type="term" value="F:iron ion binding"/>
    <property type="evidence" value="ECO:0007669"/>
    <property type="project" value="InterPro"/>
</dbReference>
<comment type="similarity">
    <text evidence="2 7">Belongs to the cytochrome P450 family.</text>
</comment>